<reference evidence="2" key="1">
    <citation type="submission" date="2018-02" db="EMBL/GenBank/DDBJ databases">
        <authorList>
            <person name="Clavel T."/>
            <person name="Strowig T."/>
        </authorList>
    </citation>
    <scope>NUCLEOTIDE SEQUENCE [LARGE SCALE GENOMIC DNA]</scope>
    <source>
        <strain evidence="2">DSM 100764</strain>
    </source>
</reference>
<accession>A0A2V1IVG7</accession>
<evidence type="ECO:0000313" key="2">
    <source>
        <dbReference type="Proteomes" id="UP000244925"/>
    </source>
</evidence>
<protein>
    <submittedName>
        <fullName evidence="1">Uncharacterized protein</fullName>
    </submittedName>
</protein>
<gene>
    <name evidence="1" type="ORF">C5O25_02915</name>
</gene>
<dbReference type="AlphaFoldDB" id="A0A2V1IVG7"/>
<sequence length="85" mass="9411">MKHINSSDVIIASLTQYGRNVANLRISGLSDLGQVIEHIKKAIHGIIGMTSLRLRNGSQGWVEELHLMFGTSPADSRRPQQLSLF</sequence>
<name>A0A2V1IVG7_9BACT</name>
<dbReference type="RefSeq" id="WP_107035238.1">
    <property type="nucleotide sequence ID" value="NZ_CAOOBX010000003.1"/>
</dbReference>
<dbReference type="EMBL" id="PUBV01000004">
    <property type="protein sequence ID" value="PWB08850.1"/>
    <property type="molecule type" value="Genomic_DNA"/>
</dbReference>
<proteinExistence type="predicted"/>
<evidence type="ECO:0000313" key="1">
    <source>
        <dbReference type="EMBL" id="PWB08850.1"/>
    </source>
</evidence>
<dbReference type="Proteomes" id="UP000244925">
    <property type="component" value="Unassembled WGS sequence"/>
</dbReference>
<organism evidence="1 2">
    <name type="scientific">Paramuribaculum intestinale</name>
    <dbReference type="NCBI Taxonomy" id="2094151"/>
    <lineage>
        <taxon>Bacteria</taxon>
        <taxon>Pseudomonadati</taxon>
        <taxon>Bacteroidota</taxon>
        <taxon>Bacteroidia</taxon>
        <taxon>Bacteroidales</taxon>
        <taxon>Muribaculaceae</taxon>
        <taxon>Paramuribaculum</taxon>
    </lineage>
</organism>
<keyword evidence="2" id="KW-1185">Reference proteome</keyword>
<comment type="caution">
    <text evidence="1">The sequence shown here is derived from an EMBL/GenBank/DDBJ whole genome shotgun (WGS) entry which is preliminary data.</text>
</comment>